<evidence type="ECO:0000256" key="17">
    <source>
        <dbReference type="ARBA" id="ARBA00023251"/>
    </source>
</evidence>
<keyword evidence="13" id="KW-0735">Signal-anchor</keyword>
<feature type="region of interest" description="Disordered" evidence="23">
    <location>
        <begin position="783"/>
        <end position="873"/>
    </location>
</feature>
<dbReference type="SUPFAM" id="SSF56601">
    <property type="entry name" value="beta-lactamase/transpeptidase-like"/>
    <property type="match status" value="1"/>
</dbReference>
<keyword evidence="14" id="KW-0573">Peptidoglycan synthesis</keyword>
<keyword evidence="8 26" id="KW-0328">Glycosyltransferase</keyword>
<dbReference type="GO" id="GO:0016757">
    <property type="term" value="F:glycosyltransferase activity"/>
    <property type="evidence" value="ECO:0007669"/>
    <property type="project" value="UniProtKB-KW"/>
</dbReference>
<evidence type="ECO:0000256" key="2">
    <source>
        <dbReference type="ARBA" id="ARBA00004401"/>
    </source>
</evidence>
<keyword evidence="18" id="KW-0511">Multifunctional enzyme</keyword>
<evidence type="ECO:0000256" key="12">
    <source>
        <dbReference type="ARBA" id="ARBA00022960"/>
    </source>
</evidence>
<dbReference type="EMBL" id="JAGGLG010000003">
    <property type="protein sequence ID" value="MBP2017227.1"/>
    <property type="molecule type" value="Genomic_DNA"/>
</dbReference>
<evidence type="ECO:0000256" key="4">
    <source>
        <dbReference type="ARBA" id="ARBA00018638"/>
    </source>
</evidence>
<comment type="subcellular location">
    <subcellularLocation>
        <location evidence="2">Cell membrane</location>
        <topology evidence="2">Single-pass type II membrane protein</topology>
    </subcellularLocation>
</comment>
<dbReference type="RefSeq" id="WP_209465372.1">
    <property type="nucleotide sequence ID" value="NZ_JAGGLG010000003.1"/>
</dbReference>
<evidence type="ECO:0000256" key="9">
    <source>
        <dbReference type="ARBA" id="ARBA00022679"/>
    </source>
</evidence>
<keyword evidence="9 26" id="KW-0808">Transferase</keyword>
<keyword evidence="17" id="KW-0046">Antibiotic resistance</keyword>
<evidence type="ECO:0000259" key="24">
    <source>
        <dbReference type="Pfam" id="PF00905"/>
    </source>
</evidence>
<evidence type="ECO:0000256" key="11">
    <source>
        <dbReference type="ARBA" id="ARBA00022801"/>
    </source>
</evidence>
<evidence type="ECO:0000256" key="14">
    <source>
        <dbReference type="ARBA" id="ARBA00022984"/>
    </source>
</evidence>
<evidence type="ECO:0000256" key="19">
    <source>
        <dbReference type="ARBA" id="ARBA00023316"/>
    </source>
</evidence>
<dbReference type="EC" id="3.4.16.4" evidence="3"/>
<dbReference type="SUPFAM" id="SSF53955">
    <property type="entry name" value="Lysozyme-like"/>
    <property type="match status" value="1"/>
</dbReference>
<keyword evidence="19" id="KW-0961">Cell wall biogenesis/degradation</keyword>
<dbReference type="EC" id="2.4.99.28" evidence="21"/>
<organism evidence="26 27">
    <name type="scientific">Symbiobacterium terraclitae</name>
    <dbReference type="NCBI Taxonomy" id="557451"/>
    <lineage>
        <taxon>Bacteria</taxon>
        <taxon>Bacillati</taxon>
        <taxon>Bacillota</taxon>
        <taxon>Clostridia</taxon>
        <taxon>Eubacteriales</taxon>
        <taxon>Symbiobacteriaceae</taxon>
        <taxon>Symbiobacterium</taxon>
    </lineage>
</organism>
<dbReference type="Gene3D" id="1.10.3810.10">
    <property type="entry name" value="Biosynthetic peptidoglycan transglycosylase-like"/>
    <property type="match status" value="1"/>
</dbReference>
<dbReference type="Pfam" id="PF00905">
    <property type="entry name" value="Transpeptidase"/>
    <property type="match status" value="1"/>
</dbReference>
<feature type="compositionally biased region" description="Gly residues" evidence="23">
    <location>
        <begin position="803"/>
        <end position="813"/>
    </location>
</feature>
<dbReference type="PANTHER" id="PTHR32282">
    <property type="entry name" value="BINDING PROTEIN TRANSPEPTIDASE, PUTATIVE-RELATED"/>
    <property type="match status" value="1"/>
</dbReference>
<dbReference type="InterPro" id="IPR001264">
    <property type="entry name" value="Glyco_trans_51"/>
</dbReference>
<keyword evidence="12" id="KW-0133">Cell shape</keyword>
<evidence type="ECO:0000256" key="5">
    <source>
        <dbReference type="ARBA" id="ARBA00022475"/>
    </source>
</evidence>
<evidence type="ECO:0000259" key="25">
    <source>
        <dbReference type="Pfam" id="PF00912"/>
    </source>
</evidence>
<evidence type="ECO:0000256" key="13">
    <source>
        <dbReference type="ARBA" id="ARBA00022968"/>
    </source>
</evidence>
<dbReference type="InterPro" id="IPR023346">
    <property type="entry name" value="Lysozyme-like_dom_sf"/>
</dbReference>
<keyword evidence="16" id="KW-0472">Membrane</keyword>
<feature type="compositionally biased region" description="Low complexity" evidence="23">
    <location>
        <begin position="814"/>
        <end position="833"/>
    </location>
</feature>
<feature type="domain" description="Glycosyl transferase family 51" evidence="25">
    <location>
        <begin position="76"/>
        <end position="255"/>
    </location>
</feature>
<comment type="catalytic activity">
    <reaction evidence="20">
        <text>Preferential cleavage: (Ac)2-L-Lys-D-Ala-|-D-Ala. Also transpeptidation of peptidyl-alanyl moieties that are N-acyl substituents of D-alanine.</text>
        <dbReference type="EC" id="3.4.16.4"/>
    </reaction>
</comment>
<dbReference type="PANTHER" id="PTHR32282:SF11">
    <property type="entry name" value="PENICILLIN-BINDING PROTEIN 1B"/>
    <property type="match status" value="1"/>
</dbReference>
<dbReference type="InterPro" id="IPR036950">
    <property type="entry name" value="PBP_transglycosylase"/>
</dbReference>
<sequence>MPNTRRPDGSPPKRPAAQKRRRGRRWLLWAFLLFLGVLIGGAGLAGAYVYQAYQDLPTFQAFDPSLTSIIYDRYGNKVYELAAEENRVLVDLEDIPEDVRNAVIAVEDRRFKEHFGVDPIRLAGAVWSDVKYFLGVPGSQLEGGSTITMQLARNAFLTLDQTMKRKVQEIMIAINLERRYTKDEILEQYLNTVAWGGQAYGIEAAAQMYFSKHASELTLSEGALLAGILKGPSEYSPFDNLEGALERREIVLDLMVEQGYLDAAEAERLKKEVPVIKRAEITPTTVTFTGDWYVDHVITILTDPDEAARYNLPPFTADDLYQKGLRIYTALDREKQRIAEEKLKEIMPAATVEFSGSEDTEVPEAAVVVMDHTTGEVLALVGGMNHDRMLGFNRATQARRDPGSTIKPIVAYLPAIDLLGWGPATIIDDSPPRLNEDGTNVWPENYEFNYQGLKTMRYVVEQSRNAAAVRTLEAVTPTRGVEYGRRLGLPLVTREENPVINDENLSLTLGGLSQGVTPLEMTAAFGVLGSLGQKTDPVVITRIENKYGEVIWEARPKVEQVVDRTSAWLMVDVLRGAIKNGTPAYETKGWHGWPAAGKTGTTEEWHDAWFIGFTPEIVVGVWTGYDNNEGRKRLPHGGQGWKNWTGAGPPTRIWTAIMDEYYTEAPPDWERPRNVVQAQYCGVTGNQPSEFCPPEEIKTDWFRQGNEPKPETWYQQVTVVREPFLTLKDGTVVERYVLWQQGCAGTPETLNLIKRPTTWVKHPKDPNNIWRYWPQDWWKEVPTDKCTPVTGGGQLPGGTNRPGTGGQNGGSTGSTGATTPGSSTGTGNQTGDTGNTGTGRQNRGGTGTTVPGGSNQDSSPGSGGTGAGNTTRP</sequence>
<comment type="function">
    <text evidence="1">Cell wall formation. Synthesis of cross-linked peptidoglycan from the lipid intermediates. The enzyme has a penicillin-insensitive transglycosylase N-terminal domain (formation of linear glycan strands) and a penicillin-sensitive transpeptidase C-terminal domain (cross-linking of the peptide subunits).</text>
</comment>
<dbReference type="GO" id="GO:0016787">
    <property type="term" value="F:hydrolase activity"/>
    <property type="evidence" value="ECO:0007669"/>
    <property type="project" value="UniProtKB-KW"/>
</dbReference>
<evidence type="ECO:0000313" key="27">
    <source>
        <dbReference type="Proteomes" id="UP001519289"/>
    </source>
</evidence>
<dbReference type="Pfam" id="PF00912">
    <property type="entry name" value="Transgly"/>
    <property type="match status" value="1"/>
</dbReference>
<keyword evidence="10" id="KW-0812">Transmembrane</keyword>
<comment type="catalytic activity">
    <reaction evidence="22">
        <text>[GlcNAc-(1-&gt;4)-Mur2Ac(oyl-L-Ala-gamma-D-Glu-L-Lys-D-Ala-D-Ala)](n)-di-trans,octa-cis-undecaprenyl diphosphate + beta-D-GlcNAc-(1-&gt;4)-Mur2Ac(oyl-L-Ala-gamma-D-Glu-L-Lys-D-Ala-D-Ala)-di-trans,octa-cis-undecaprenyl diphosphate = [GlcNAc-(1-&gt;4)-Mur2Ac(oyl-L-Ala-gamma-D-Glu-L-Lys-D-Ala-D-Ala)](n+1)-di-trans,octa-cis-undecaprenyl diphosphate + di-trans,octa-cis-undecaprenyl diphosphate + H(+)</text>
        <dbReference type="Rhea" id="RHEA:23708"/>
        <dbReference type="Rhea" id="RHEA-COMP:9602"/>
        <dbReference type="Rhea" id="RHEA-COMP:9603"/>
        <dbReference type="ChEBI" id="CHEBI:15378"/>
        <dbReference type="ChEBI" id="CHEBI:58405"/>
        <dbReference type="ChEBI" id="CHEBI:60033"/>
        <dbReference type="ChEBI" id="CHEBI:78435"/>
        <dbReference type="EC" id="2.4.99.28"/>
    </reaction>
</comment>
<dbReference type="InterPro" id="IPR012338">
    <property type="entry name" value="Beta-lactam/transpept-like"/>
</dbReference>
<evidence type="ECO:0000256" key="10">
    <source>
        <dbReference type="ARBA" id="ARBA00022692"/>
    </source>
</evidence>
<dbReference type="InterPro" id="IPR001460">
    <property type="entry name" value="PCN-bd_Tpept"/>
</dbReference>
<evidence type="ECO:0000256" key="6">
    <source>
        <dbReference type="ARBA" id="ARBA00022645"/>
    </source>
</evidence>
<keyword evidence="27" id="KW-1185">Reference proteome</keyword>
<dbReference type="NCBIfam" id="TIGR02074">
    <property type="entry name" value="PBP_1a_fam"/>
    <property type="match status" value="1"/>
</dbReference>
<keyword evidence="15" id="KW-1133">Transmembrane helix</keyword>
<evidence type="ECO:0000256" key="16">
    <source>
        <dbReference type="ARBA" id="ARBA00023136"/>
    </source>
</evidence>
<keyword evidence="5" id="KW-1003">Cell membrane</keyword>
<protein>
    <recommendedName>
        <fullName evidence="4">Penicillin-binding protein 1A</fullName>
        <ecNumber evidence="21">2.4.99.28</ecNumber>
        <ecNumber evidence="3">3.4.16.4</ecNumber>
    </recommendedName>
</protein>
<evidence type="ECO:0000256" key="7">
    <source>
        <dbReference type="ARBA" id="ARBA00022670"/>
    </source>
</evidence>
<keyword evidence="11 26" id="KW-0378">Hydrolase</keyword>
<keyword evidence="6" id="KW-0121">Carboxypeptidase</keyword>
<feature type="compositionally biased region" description="Polar residues" evidence="23">
    <location>
        <begin position="851"/>
        <end position="860"/>
    </location>
</feature>
<comment type="caution">
    <text evidence="26">The sequence shown here is derived from an EMBL/GenBank/DDBJ whole genome shotgun (WGS) entry which is preliminary data.</text>
</comment>
<evidence type="ECO:0000256" key="22">
    <source>
        <dbReference type="ARBA" id="ARBA00049902"/>
    </source>
</evidence>
<evidence type="ECO:0000256" key="3">
    <source>
        <dbReference type="ARBA" id="ARBA00012448"/>
    </source>
</evidence>
<evidence type="ECO:0000256" key="23">
    <source>
        <dbReference type="SAM" id="MobiDB-lite"/>
    </source>
</evidence>
<evidence type="ECO:0000256" key="8">
    <source>
        <dbReference type="ARBA" id="ARBA00022676"/>
    </source>
</evidence>
<evidence type="ECO:0000256" key="20">
    <source>
        <dbReference type="ARBA" id="ARBA00034000"/>
    </source>
</evidence>
<evidence type="ECO:0000256" key="21">
    <source>
        <dbReference type="ARBA" id="ARBA00044770"/>
    </source>
</evidence>
<evidence type="ECO:0000256" key="15">
    <source>
        <dbReference type="ARBA" id="ARBA00022989"/>
    </source>
</evidence>
<gene>
    <name evidence="26" type="ORF">J2Z79_000601</name>
</gene>
<dbReference type="Gene3D" id="3.40.710.10">
    <property type="entry name" value="DD-peptidase/beta-lactamase superfamily"/>
    <property type="match status" value="1"/>
</dbReference>
<evidence type="ECO:0000313" key="26">
    <source>
        <dbReference type="EMBL" id="MBP2017227.1"/>
    </source>
</evidence>
<proteinExistence type="predicted"/>
<evidence type="ECO:0000256" key="1">
    <source>
        <dbReference type="ARBA" id="ARBA00002624"/>
    </source>
</evidence>
<feature type="compositionally biased region" description="Gly residues" evidence="23">
    <location>
        <begin position="834"/>
        <end position="847"/>
    </location>
</feature>
<name>A0ABS4JNX8_9FIRM</name>
<dbReference type="InterPro" id="IPR050396">
    <property type="entry name" value="Glycosyltr_51/Transpeptidase"/>
</dbReference>
<accession>A0ABS4JNX8</accession>
<keyword evidence="7" id="KW-0645">Protease</keyword>
<feature type="domain" description="Penicillin-binding protein transpeptidase" evidence="24">
    <location>
        <begin position="366"/>
        <end position="616"/>
    </location>
</feature>
<evidence type="ECO:0000256" key="18">
    <source>
        <dbReference type="ARBA" id="ARBA00023268"/>
    </source>
</evidence>
<reference evidence="26 27" key="1">
    <citation type="submission" date="2021-03" db="EMBL/GenBank/DDBJ databases">
        <title>Genomic Encyclopedia of Type Strains, Phase IV (KMG-IV): sequencing the most valuable type-strain genomes for metagenomic binning, comparative biology and taxonomic classification.</title>
        <authorList>
            <person name="Goeker M."/>
        </authorList>
    </citation>
    <scope>NUCLEOTIDE SEQUENCE [LARGE SCALE GENOMIC DNA]</scope>
    <source>
        <strain evidence="26 27">DSM 27138</strain>
    </source>
</reference>
<dbReference type="Proteomes" id="UP001519289">
    <property type="component" value="Unassembled WGS sequence"/>
</dbReference>